<dbReference type="KEGG" id="pprf:DPRO_3689"/>
<name>A0A2C8FDR9_9BACT</name>
<proteinExistence type="predicted"/>
<protein>
    <submittedName>
        <fullName evidence="1">Uncharacterized protein</fullName>
    </submittedName>
</protein>
<gene>
    <name evidence="1" type="ORF">DPRO_3689</name>
</gene>
<dbReference type="Proteomes" id="UP000219215">
    <property type="component" value="Chromosome DPRO"/>
</dbReference>
<evidence type="ECO:0000313" key="2">
    <source>
        <dbReference type="Proteomes" id="UP000219215"/>
    </source>
</evidence>
<accession>A0A2C8FDR9</accession>
<reference evidence="2" key="1">
    <citation type="submission" date="2017-09" db="EMBL/GenBank/DDBJ databases">
        <authorList>
            <person name="Regsiter A."/>
            <person name="William W."/>
        </authorList>
    </citation>
    <scope>NUCLEOTIDE SEQUENCE [LARGE SCALE GENOMIC DNA]</scope>
    <source>
        <strain evidence="2">500-1</strain>
    </source>
</reference>
<keyword evidence="2" id="KW-1185">Reference proteome</keyword>
<evidence type="ECO:0000313" key="1">
    <source>
        <dbReference type="EMBL" id="SOB60605.1"/>
    </source>
</evidence>
<organism evidence="1 2">
    <name type="scientific">Pseudodesulfovibrio profundus</name>
    <dbReference type="NCBI Taxonomy" id="57320"/>
    <lineage>
        <taxon>Bacteria</taxon>
        <taxon>Pseudomonadati</taxon>
        <taxon>Thermodesulfobacteriota</taxon>
        <taxon>Desulfovibrionia</taxon>
        <taxon>Desulfovibrionales</taxon>
        <taxon>Desulfovibrionaceae</taxon>
    </lineage>
</organism>
<dbReference type="EMBL" id="LT907975">
    <property type="protein sequence ID" value="SOB60605.1"/>
    <property type="molecule type" value="Genomic_DNA"/>
</dbReference>
<sequence length="68" mass="7846">MKKVGPVRMVREGIIETLLSPALIKFLGVSRDAPVEFECVACEKTIWVDEQVERTWKAYAEKPDPYDY</sequence>
<dbReference type="AlphaFoldDB" id="A0A2C8FDR9"/>